<sequence length="190" mass="21537">MGISAANVTKEARGRYAQMLCGSLTSPGNTFGLTNTQQLRLIPPPLIDWAVWANLDRYRDTELILLKGHLLLEVMLSESLRARLSRTETQIRKLSFREKLKALAPLTETDQALAKALKFLEQLNWLRNKLAHEPFPGIRTELATWSDQVLSVFATRKHQRYTPRTRITQAISALAKSVYESAHSAAQLKR</sequence>
<reference evidence="1 2" key="1">
    <citation type="submission" date="2024-05" db="EMBL/GenBank/DDBJ databases">
        <title>Roseateles sp. DJS-2-20 16S ribosomal RNA gene Genome sequencing and assembly.</title>
        <authorList>
            <person name="Woo H."/>
        </authorList>
    </citation>
    <scope>NUCLEOTIDE SEQUENCE [LARGE SCALE GENOMIC DNA]</scope>
    <source>
        <strain evidence="1 2">DJS-2-20</strain>
    </source>
</reference>
<evidence type="ECO:0008006" key="3">
    <source>
        <dbReference type="Google" id="ProtNLM"/>
    </source>
</evidence>
<name>A0ABV0G737_9BURK</name>
<dbReference type="Proteomes" id="UP001495147">
    <property type="component" value="Unassembled WGS sequence"/>
</dbReference>
<comment type="caution">
    <text evidence="1">The sequence shown here is derived from an EMBL/GenBank/DDBJ whole genome shotgun (WGS) entry which is preliminary data.</text>
</comment>
<dbReference type="EMBL" id="JBDPZD010000008">
    <property type="protein sequence ID" value="MEO3693534.1"/>
    <property type="molecule type" value="Genomic_DNA"/>
</dbReference>
<organism evidence="1 2">
    <name type="scientific">Roseateles paludis</name>
    <dbReference type="NCBI Taxonomy" id="3145238"/>
    <lineage>
        <taxon>Bacteria</taxon>
        <taxon>Pseudomonadati</taxon>
        <taxon>Pseudomonadota</taxon>
        <taxon>Betaproteobacteria</taxon>
        <taxon>Burkholderiales</taxon>
        <taxon>Sphaerotilaceae</taxon>
        <taxon>Roseateles</taxon>
    </lineage>
</organism>
<evidence type="ECO:0000313" key="2">
    <source>
        <dbReference type="Proteomes" id="UP001495147"/>
    </source>
</evidence>
<protein>
    <recommendedName>
        <fullName evidence="3">DUF4145 domain-containing protein</fullName>
    </recommendedName>
</protein>
<evidence type="ECO:0000313" key="1">
    <source>
        <dbReference type="EMBL" id="MEO3693534.1"/>
    </source>
</evidence>
<keyword evidence="2" id="KW-1185">Reference proteome</keyword>
<gene>
    <name evidence="1" type="ORF">ABDJ85_18840</name>
</gene>
<accession>A0ABV0G737</accession>
<proteinExistence type="predicted"/>